<dbReference type="Pfam" id="PF06506">
    <property type="entry name" value="PrpR_N"/>
    <property type="match status" value="1"/>
</dbReference>
<dbReference type="RefSeq" id="WP_125558504.1">
    <property type="nucleotide sequence ID" value="NZ_RBVX01000024.1"/>
</dbReference>
<evidence type="ECO:0000259" key="3">
    <source>
        <dbReference type="PROSITE" id="PS50045"/>
    </source>
</evidence>
<dbReference type="GO" id="GO:0005524">
    <property type="term" value="F:ATP binding"/>
    <property type="evidence" value="ECO:0007669"/>
    <property type="project" value="UniProtKB-KW"/>
</dbReference>
<dbReference type="GO" id="GO:0000156">
    <property type="term" value="F:phosphorelay response regulator activity"/>
    <property type="evidence" value="ECO:0007669"/>
    <property type="project" value="InterPro"/>
</dbReference>
<dbReference type="InterPro" id="IPR010524">
    <property type="entry name" value="Sig_transdc_resp-reg_PrpR_N"/>
</dbReference>
<dbReference type="InterPro" id="IPR027417">
    <property type="entry name" value="P-loop_NTPase"/>
</dbReference>
<dbReference type="InterPro" id="IPR000014">
    <property type="entry name" value="PAS"/>
</dbReference>
<dbReference type="InterPro" id="IPR035965">
    <property type="entry name" value="PAS-like_dom_sf"/>
</dbReference>
<keyword evidence="5" id="KW-1185">Reference proteome</keyword>
<dbReference type="Pfam" id="PF02954">
    <property type="entry name" value="HTH_8"/>
    <property type="match status" value="1"/>
</dbReference>
<gene>
    <name evidence="4" type="ORF">D7Z54_20470</name>
</gene>
<dbReference type="GO" id="GO:0006355">
    <property type="term" value="P:regulation of DNA-templated transcription"/>
    <property type="evidence" value="ECO:0007669"/>
    <property type="project" value="InterPro"/>
</dbReference>
<dbReference type="Pfam" id="PF13188">
    <property type="entry name" value="PAS_8"/>
    <property type="match status" value="1"/>
</dbReference>
<evidence type="ECO:0000256" key="2">
    <source>
        <dbReference type="ARBA" id="ARBA00022840"/>
    </source>
</evidence>
<comment type="caution">
    <text evidence="4">The sequence shown here is derived from an EMBL/GenBank/DDBJ whole genome shotgun (WGS) entry which is preliminary data.</text>
</comment>
<dbReference type="Proteomes" id="UP000275076">
    <property type="component" value="Unassembled WGS sequence"/>
</dbReference>
<dbReference type="OrthoDB" id="9771372at2"/>
<dbReference type="Gene3D" id="3.40.50.2300">
    <property type="match status" value="1"/>
</dbReference>
<dbReference type="InterPro" id="IPR002078">
    <property type="entry name" value="Sigma_54_int"/>
</dbReference>
<dbReference type="Gene3D" id="3.30.450.20">
    <property type="entry name" value="PAS domain"/>
    <property type="match status" value="1"/>
</dbReference>
<dbReference type="SUPFAM" id="SSF159800">
    <property type="entry name" value="PrpR receptor domain-like"/>
    <property type="match status" value="1"/>
</dbReference>
<evidence type="ECO:0000313" key="5">
    <source>
        <dbReference type="Proteomes" id="UP000275076"/>
    </source>
</evidence>
<dbReference type="GO" id="GO:0043565">
    <property type="term" value="F:sequence-specific DNA binding"/>
    <property type="evidence" value="ECO:0007669"/>
    <property type="project" value="InterPro"/>
</dbReference>
<feature type="domain" description="Sigma-54 factor interaction" evidence="3">
    <location>
        <begin position="443"/>
        <end position="508"/>
    </location>
</feature>
<evidence type="ECO:0000256" key="1">
    <source>
        <dbReference type="ARBA" id="ARBA00022741"/>
    </source>
</evidence>
<dbReference type="SUPFAM" id="SSF46689">
    <property type="entry name" value="Homeodomain-like"/>
    <property type="match status" value="1"/>
</dbReference>
<dbReference type="InterPro" id="IPR002197">
    <property type="entry name" value="HTH_Fis"/>
</dbReference>
<dbReference type="SUPFAM" id="SSF55785">
    <property type="entry name" value="PYP-like sensor domain (PAS domain)"/>
    <property type="match status" value="1"/>
</dbReference>
<dbReference type="InterPro" id="IPR009057">
    <property type="entry name" value="Homeodomain-like_sf"/>
</dbReference>
<dbReference type="PRINTS" id="PR01590">
    <property type="entry name" value="HTHFIS"/>
</dbReference>
<evidence type="ECO:0000313" key="4">
    <source>
        <dbReference type="EMBL" id="RSL31422.1"/>
    </source>
</evidence>
<dbReference type="Gene3D" id="3.40.50.10660">
    <property type="entry name" value="PrpR receptor domain-like"/>
    <property type="match status" value="1"/>
</dbReference>
<dbReference type="Gene3D" id="1.10.8.60">
    <property type="match status" value="1"/>
</dbReference>
<organism evidence="4 5">
    <name type="scientific">Salibacterium salarium</name>
    <dbReference type="NCBI Taxonomy" id="284579"/>
    <lineage>
        <taxon>Bacteria</taxon>
        <taxon>Bacillati</taxon>
        <taxon>Bacillota</taxon>
        <taxon>Bacilli</taxon>
        <taxon>Bacillales</taxon>
        <taxon>Bacillaceae</taxon>
    </lineage>
</organism>
<name>A0A428MZ84_9BACI</name>
<accession>A0A428MZ84</accession>
<keyword evidence="1" id="KW-0547">Nucleotide-binding</keyword>
<dbReference type="PANTHER" id="PTHR32071">
    <property type="entry name" value="TRANSCRIPTIONAL REGULATORY PROTEIN"/>
    <property type="match status" value="1"/>
</dbReference>
<protein>
    <submittedName>
        <fullName evidence="4">PAS domain-containing protein</fullName>
    </submittedName>
</protein>
<dbReference type="PROSITE" id="PS50045">
    <property type="entry name" value="SIGMA54_INTERACT_4"/>
    <property type="match status" value="1"/>
</dbReference>
<keyword evidence="2" id="KW-0067">ATP-binding</keyword>
<dbReference type="EMBL" id="RBVX01000024">
    <property type="protein sequence ID" value="RSL31422.1"/>
    <property type="molecule type" value="Genomic_DNA"/>
</dbReference>
<dbReference type="AlphaFoldDB" id="A0A428MZ84"/>
<sequence length="582" mass="66768">MTIKIGVLAPYQGLRDIAWSEAENIDHIEIEAVVGEMMEAVQPAIEMEQKGIEVLISRGGTADTIRDYVSIPVIDIEVSGYDILRILTLIKDSNEKITLIGFASVCHGVMEVSKLLNIDIPYTTVDSSREVGQAVQEAVDHGFNTILGDAVSMKYIEQFGVRGIMITSGQEAVHQSLIRAKEIAQAISETRQEIYSYQSLFKTSPEGIIVFNAQGKIEFTNHAFHSLFQLHSPIEYISEMDSKYEGIFSKTIGYPFTQQHLKQKGKNILLEGSAFLKGDHPHYIVKCIDESLYSLESERFSIQSLRSDIKSFSQLCESDKQLNHIIQRCRHNINNPTVILKGRPGTGKKSLVSAMHYERNGYIRDQWEILMSSHLKEDEINHLQEMIGHSSGTFYIKGWENLDKKHMNRLIKSSLESSALSVFVTEETTTAERVHWKHLHSCLTVFLPSLQDRIEYLEEYARKFISRYNNLFGKQVVGITEHLLHNWQEKQWTKNLSELRELIKTGVYFSEEPYLKEQDVQGEREDRKPKENLDIDLSKTLTEIEEEIILKVVKEENYNQTRAAQRLGINRATLWRRLKNAE</sequence>
<proteinExistence type="predicted"/>
<dbReference type="Gene3D" id="1.10.10.60">
    <property type="entry name" value="Homeodomain-like"/>
    <property type="match status" value="1"/>
</dbReference>
<dbReference type="SUPFAM" id="SSF52540">
    <property type="entry name" value="P-loop containing nucleoside triphosphate hydrolases"/>
    <property type="match status" value="1"/>
</dbReference>
<reference evidence="4 5" key="1">
    <citation type="submission" date="2018-10" db="EMBL/GenBank/DDBJ databases">
        <title>Draft genome sequence of Bacillus salarius IM0101, isolated from a hypersaline soil in Inner Mongolia, China.</title>
        <authorList>
            <person name="Yamprayoonswat W."/>
            <person name="Boonvisut S."/>
            <person name="Jumpathong W."/>
            <person name="Sittihan S."/>
            <person name="Ruangsuj P."/>
            <person name="Wanthongcharoen S."/>
            <person name="Thongpramul N."/>
            <person name="Pimmason S."/>
            <person name="Yu B."/>
            <person name="Yasawong M."/>
        </authorList>
    </citation>
    <scope>NUCLEOTIDE SEQUENCE [LARGE SCALE GENOMIC DNA]</scope>
    <source>
        <strain evidence="4 5">IM0101</strain>
    </source>
</reference>